<dbReference type="KEGG" id="fla:SY85_17425"/>
<keyword evidence="7 8" id="KW-0472">Membrane</keyword>
<dbReference type="InterPro" id="IPR038731">
    <property type="entry name" value="RgtA/B/C-like"/>
</dbReference>
<gene>
    <name evidence="10" type="ORF">SY85_17425</name>
</gene>
<dbReference type="PANTHER" id="PTHR33908:SF11">
    <property type="entry name" value="MEMBRANE PROTEIN"/>
    <property type="match status" value="1"/>
</dbReference>
<keyword evidence="5 8" id="KW-0812">Transmembrane</keyword>
<evidence type="ECO:0000256" key="5">
    <source>
        <dbReference type="ARBA" id="ARBA00022692"/>
    </source>
</evidence>
<dbReference type="OrthoDB" id="9813729at2"/>
<comment type="subcellular location">
    <subcellularLocation>
        <location evidence="1">Cell membrane</location>
        <topology evidence="1">Multi-pass membrane protein</topology>
    </subcellularLocation>
</comment>
<feature type="transmembrane region" description="Helical" evidence="8">
    <location>
        <begin position="318"/>
        <end position="338"/>
    </location>
</feature>
<dbReference type="STRING" id="1492898.SY85_17425"/>
<dbReference type="GO" id="GO:0009103">
    <property type="term" value="P:lipopolysaccharide biosynthetic process"/>
    <property type="evidence" value="ECO:0007669"/>
    <property type="project" value="UniProtKB-ARBA"/>
</dbReference>
<keyword evidence="2" id="KW-1003">Cell membrane</keyword>
<feature type="transmembrane region" description="Helical" evidence="8">
    <location>
        <begin position="241"/>
        <end position="260"/>
    </location>
</feature>
<keyword evidence="4 10" id="KW-0808">Transferase</keyword>
<dbReference type="AlphaFoldDB" id="A0A172TYE3"/>
<evidence type="ECO:0000256" key="3">
    <source>
        <dbReference type="ARBA" id="ARBA00022676"/>
    </source>
</evidence>
<name>A0A172TYE3_9BACT</name>
<evidence type="ECO:0000313" key="10">
    <source>
        <dbReference type="EMBL" id="ANE52012.1"/>
    </source>
</evidence>
<dbReference type="EMBL" id="CP011390">
    <property type="protein sequence ID" value="ANE52012.1"/>
    <property type="molecule type" value="Genomic_DNA"/>
</dbReference>
<dbReference type="GO" id="GO:0016763">
    <property type="term" value="F:pentosyltransferase activity"/>
    <property type="evidence" value="ECO:0007669"/>
    <property type="project" value="TreeGrafter"/>
</dbReference>
<keyword evidence="6 8" id="KW-1133">Transmembrane helix</keyword>
<evidence type="ECO:0000313" key="11">
    <source>
        <dbReference type="Proteomes" id="UP000077177"/>
    </source>
</evidence>
<feature type="transmembrane region" description="Helical" evidence="8">
    <location>
        <begin position="44"/>
        <end position="63"/>
    </location>
</feature>
<feature type="domain" description="Glycosyltransferase RgtA/B/C/D-like" evidence="9">
    <location>
        <begin position="51"/>
        <end position="208"/>
    </location>
</feature>
<evidence type="ECO:0000256" key="6">
    <source>
        <dbReference type="ARBA" id="ARBA00022989"/>
    </source>
</evidence>
<evidence type="ECO:0000256" key="7">
    <source>
        <dbReference type="ARBA" id="ARBA00023136"/>
    </source>
</evidence>
<organism evidence="10 11">
    <name type="scientific">Flavisolibacter tropicus</name>
    <dbReference type="NCBI Taxonomy" id="1492898"/>
    <lineage>
        <taxon>Bacteria</taxon>
        <taxon>Pseudomonadati</taxon>
        <taxon>Bacteroidota</taxon>
        <taxon>Chitinophagia</taxon>
        <taxon>Chitinophagales</taxon>
        <taxon>Chitinophagaceae</taxon>
        <taxon>Flavisolibacter</taxon>
    </lineage>
</organism>
<feature type="transmembrane region" description="Helical" evidence="8">
    <location>
        <begin position="267"/>
        <end position="283"/>
    </location>
</feature>
<protein>
    <submittedName>
        <fullName evidence="10">Glycosyl transferase</fullName>
    </submittedName>
</protein>
<feature type="transmembrane region" description="Helical" evidence="8">
    <location>
        <begin position="125"/>
        <end position="142"/>
    </location>
</feature>
<feature type="transmembrane region" description="Helical" evidence="8">
    <location>
        <begin position="7"/>
        <end position="24"/>
    </location>
</feature>
<sequence length="509" mass="59417">MNNKKTFLLLSFVLLKFILQYWLIDPVYDLHRDEYLHLDQGKHLAWGYLSVPPVTSWFSWMILQLGNSVFWVKFFPALFGALTIVVVWKAIEELKGGLFALVLGATSVLLSVILRLNILYQPNSLEVLLWTVLYFCVLKYIHSENKKWLWWAAVAFALGFLNKYNIVFQLAGLIPALLLTEHRRVFAKPTLYLAAGLALILIAPNLWWQYTNHFPVVTHMQELAARQLVNVNRTDFLKEQVLFFLPSFFVLIAAQLSFFLYKPFQRYRLFFWSFVFTLLLYLYLQAKGYYAIGLYPILLAFGAVYLERLLQNGWKVYLRPVAILLIVVLFLPMLQVAFPNKTPRQILKNPKPYQALGLLRWEDGKEHSLPQDFADMQGWRELAQKTDSVYASLTDKEHTLVLCDNYGQAGAINYYSRYKNIQAVSMNADYINWFPLQKEIRNVILIQEITDTDKERKKEKPLFESVSWKGQITNPFAREYGTSIYSLEGARVSINAILQQEIDEKKRRE</sequence>
<feature type="transmembrane region" description="Helical" evidence="8">
    <location>
        <begin position="97"/>
        <end position="118"/>
    </location>
</feature>
<dbReference type="GO" id="GO:0005886">
    <property type="term" value="C:plasma membrane"/>
    <property type="evidence" value="ECO:0007669"/>
    <property type="project" value="UniProtKB-SubCell"/>
</dbReference>
<dbReference type="RefSeq" id="WP_066406153.1">
    <property type="nucleotide sequence ID" value="NZ_CP011390.1"/>
</dbReference>
<evidence type="ECO:0000256" key="1">
    <source>
        <dbReference type="ARBA" id="ARBA00004651"/>
    </source>
</evidence>
<feature type="transmembrane region" description="Helical" evidence="8">
    <location>
        <begin position="70"/>
        <end position="91"/>
    </location>
</feature>
<dbReference type="PATRIC" id="fig|1492898.3.peg.3789"/>
<dbReference type="PANTHER" id="PTHR33908">
    <property type="entry name" value="MANNOSYLTRANSFERASE YKCB-RELATED"/>
    <property type="match status" value="1"/>
</dbReference>
<feature type="transmembrane region" description="Helical" evidence="8">
    <location>
        <begin position="191"/>
        <end position="210"/>
    </location>
</feature>
<accession>A0A172TYE3</accession>
<keyword evidence="11" id="KW-1185">Reference proteome</keyword>
<evidence type="ECO:0000256" key="4">
    <source>
        <dbReference type="ARBA" id="ARBA00022679"/>
    </source>
</evidence>
<feature type="transmembrane region" description="Helical" evidence="8">
    <location>
        <begin position="148"/>
        <end position="179"/>
    </location>
</feature>
<evidence type="ECO:0000256" key="2">
    <source>
        <dbReference type="ARBA" id="ARBA00022475"/>
    </source>
</evidence>
<reference evidence="10 11" key="2">
    <citation type="journal article" date="2016" name="Int. J. Syst. Evol. Microbiol.">
        <title>Flavisolibacter tropicus sp. nov., isolated from tropical soil.</title>
        <authorList>
            <person name="Lee J.J."/>
            <person name="Kang M.S."/>
            <person name="Kim G.S."/>
            <person name="Lee C.S."/>
            <person name="Lim S."/>
            <person name="Lee J."/>
            <person name="Roh S.H."/>
            <person name="Kang H."/>
            <person name="Ha J.M."/>
            <person name="Bae S."/>
            <person name="Jung H.Y."/>
            <person name="Kim M.K."/>
        </authorList>
    </citation>
    <scope>NUCLEOTIDE SEQUENCE [LARGE SCALE GENOMIC DNA]</scope>
    <source>
        <strain evidence="10 11">LCS9</strain>
    </source>
</reference>
<dbReference type="Pfam" id="PF13231">
    <property type="entry name" value="PMT_2"/>
    <property type="match status" value="1"/>
</dbReference>
<keyword evidence="3" id="KW-0328">Glycosyltransferase</keyword>
<reference evidence="11" key="1">
    <citation type="submission" date="2015-01" db="EMBL/GenBank/DDBJ databases">
        <title>Flavisolibacter sp./LCS9/ whole genome sequencing.</title>
        <authorList>
            <person name="Kim M.K."/>
            <person name="Srinivasan S."/>
            <person name="Lee J.-J."/>
        </authorList>
    </citation>
    <scope>NUCLEOTIDE SEQUENCE [LARGE SCALE GENOMIC DNA]</scope>
    <source>
        <strain evidence="11">LCS9</strain>
    </source>
</reference>
<dbReference type="Proteomes" id="UP000077177">
    <property type="component" value="Chromosome"/>
</dbReference>
<feature type="transmembrane region" description="Helical" evidence="8">
    <location>
        <begin position="289"/>
        <end position="306"/>
    </location>
</feature>
<evidence type="ECO:0000256" key="8">
    <source>
        <dbReference type="SAM" id="Phobius"/>
    </source>
</evidence>
<evidence type="ECO:0000259" key="9">
    <source>
        <dbReference type="Pfam" id="PF13231"/>
    </source>
</evidence>
<dbReference type="InterPro" id="IPR050297">
    <property type="entry name" value="LipidA_mod_glycosyltrf_83"/>
</dbReference>
<proteinExistence type="predicted"/>